<accession>A0A2A6CCI2</accession>
<sequence length="167" mass="18426">MALVLPIDGSIAEERLNALALAGGWNVSAAIFCDDKPHERRGACEQKFLKRKTPRPVANEDSELAKGTLVNNVCVIPTDCPTQAIALEKLIRVWSSIFNDYIENGVKFESLDLPRKEEEAVGFIAIQFIKNLQHGCNGIKPDVVKKCLEDGIPKPVEYEHKGLASID</sequence>
<protein>
    <submittedName>
        <fullName evidence="1">Uncharacterized protein</fullName>
    </submittedName>
</protein>
<evidence type="ECO:0000313" key="2">
    <source>
        <dbReference type="Proteomes" id="UP000005239"/>
    </source>
</evidence>
<reference evidence="1" key="2">
    <citation type="submission" date="2022-06" db="UniProtKB">
        <authorList>
            <consortium name="EnsemblMetazoa"/>
        </authorList>
    </citation>
    <scope>IDENTIFICATION</scope>
    <source>
        <strain evidence="1">PS312</strain>
    </source>
</reference>
<reference evidence="2" key="1">
    <citation type="journal article" date="2008" name="Nat. Genet.">
        <title>The Pristionchus pacificus genome provides a unique perspective on nematode lifestyle and parasitism.</title>
        <authorList>
            <person name="Dieterich C."/>
            <person name="Clifton S.W."/>
            <person name="Schuster L.N."/>
            <person name="Chinwalla A."/>
            <person name="Delehaunty K."/>
            <person name="Dinkelacker I."/>
            <person name="Fulton L."/>
            <person name="Fulton R."/>
            <person name="Godfrey J."/>
            <person name="Minx P."/>
            <person name="Mitreva M."/>
            <person name="Roeseler W."/>
            <person name="Tian H."/>
            <person name="Witte H."/>
            <person name="Yang S.P."/>
            <person name="Wilson R.K."/>
            <person name="Sommer R.J."/>
        </authorList>
    </citation>
    <scope>NUCLEOTIDE SEQUENCE [LARGE SCALE GENOMIC DNA]</scope>
    <source>
        <strain evidence="2">PS312</strain>
    </source>
</reference>
<name>A0A2A6CCI2_PRIPA</name>
<evidence type="ECO:0000313" key="1">
    <source>
        <dbReference type="EnsemblMetazoa" id="PPA45181.1"/>
    </source>
</evidence>
<dbReference type="Proteomes" id="UP000005239">
    <property type="component" value="Unassembled WGS sequence"/>
</dbReference>
<keyword evidence="2" id="KW-1185">Reference proteome</keyword>
<dbReference type="EnsemblMetazoa" id="PPA45181.1">
    <property type="protein sequence ID" value="PPA45181.1"/>
    <property type="gene ID" value="WBGene00283550"/>
</dbReference>
<organism evidence="1 2">
    <name type="scientific">Pristionchus pacificus</name>
    <name type="common">Parasitic nematode worm</name>
    <dbReference type="NCBI Taxonomy" id="54126"/>
    <lineage>
        <taxon>Eukaryota</taxon>
        <taxon>Metazoa</taxon>
        <taxon>Ecdysozoa</taxon>
        <taxon>Nematoda</taxon>
        <taxon>Chromadorea</taxon>
        <taxon>Rhabditida</taxon>
        <taxon>Rhabditina</taxon>
        <taxon>Diplogasteromorpha</taxon>
        <taxon>Diplogasteroidea</taxon>
        <taxon>Neodiplogasteridae</taxon>
        <taxon>Pristionchus</taxon>
    </lineage>
</organism>
<proteinExistence type="predicted"/>
<dbReference type="AlphaFoldDB" id="A0A2A6CCI2"/>
<gene>
    <name evidence="1" type="primary">WBGene00283550</name>
</gene>
<accession>A0A8R1Z481</accession>